<dbReference type="InterPro" id="IPR001024">
    <property type="entry name" value="PLAT/LH2_dom"/>
</dbReference>
<dbReference type="SUPFAM" id="SSF49723">
    <property type="entry name" value="Lipase/lipooxygenase domain (PLAT/LH2 domain)"/>
    <property type="match status" value="1"/>
</dbReference>
<accession>A0A3B3HUB1</accession>
<feature type="transmembrane region" description="Helical" evidence="12">
    <location>
        <begin position="843"/>
        <end position="860"/>
    </location>
</feature>
<dbReference type="FunFam" id="1.10.287.70:FF:000086">
    <property type="entry name" value="Polycystic kidney disease 2"/>
    <property type="match status" value="1"/>
</dbReference>
<evidence type="ECO:0000313" key="15">
    <source>
        <dbReference type="Ensembl" id="ENSORLP00000034938.1"/>
    </source>
</evidence>
<feature type="transmembrane region" description="Helical" evidence="12">
    <location>
        <begin position="731"/>
        <end position="753"/>
    </location>
</feature>
<dbReference type="AlphaFoldDB" id="A0A3B3HUB1"/>
<evidence type="ECO:0000259" key="13">
    <source>
        <dbReference type="PROSITE" id="PS50095"/>
    </source>
</evidence>
<dbReference type="Bgee" id="ENSORLG00000007572">
    <property type="expression patterns" value="Expressed in bone element and 3 other cell types or tissues"/>
</dbReference>
<keyword evidence="5" id="KW-0430">Lectin</keyword>
<dbReference type="Gene3D" id="2.60.60.20">
    <property type="entry name" value="PLAT/LH2 domain"/>
    <property type="match status" value="1"/>
</dbReference>
<evidence type="ECO:0000256" key="8">
    <source>
        <dbReference type="ARBA" id="ARBA00023157"/>
    </source>
</evidence>
<organism evidence="15 16">
    <name type="scientific">Oryzias latipes</name>
    <name type="common">Japanese rice fish</name>
    <name type="synonym">Japanese killifish</name>
    <dbReference type="NCBI Taxonomy" id="8090"/>
    <lineage>
        <taxon>Eukaryota</taxon>
        <taxon>Metazoa</taxon>
        <taxon>Chordata</taxon>
        <taxon>Craniata</taxon>
        <taxon>Vertebrata</taxon>
        <taxon>Euteleostomi</taxon>
        <taxon>Actinopterygii</taxon>
        <taxon>Neopterygii</taxon>
        <taxon>Teleostei</taxon>
        <taxon>Neoteleostei</taxon>
        <taxon>Acanthomorphata</taxon>
        <taxon>Ovalentaria</taxon>
        <taxon>Atherinomorphae</taxon>
        <taxon>Beloniformes</taxon>
        <taxon>Adrianichthyidae</taxon>
        <taxon>Oryziinae</taxon>
        <taxon>Oryzias</taxon>
    </lineage>
</organism>
<evidence type="ECO:0000256" key="5">
    <source>
        <dbReference type="ARBA" id="ARBA00022734"/>
    </source>
</evidence>
<evidence type="ECO:0000256" key="3">
    <source>
        <dbReference type="ARBA" id="ARBA00022692"/>
    </source>
</evidence>
<feature type="transmembrane region" description="Helical" evidence="12">
    <location>
        <begin position="965"/>
        <end position="985"/>
    </location>
</feature>
<gene>
    <name evidence="15" type="primary">pkd1l2</name>
</gene>
<comment type="caution">
    <text evidence="10">Lacks conserved residue(s) required for the propagation of feature annotation.</text>
</comment>
<dbReference type="FunFam" id="2.60.60.20:FF:000008">
    <property type="entry name" value="Polycystic kidney disease 1-like 2, isoform CRA_a"/>
    <property type="match status" value="1"/>
</dbReference>
<evidence type="ECO:0000256" key="9">
    <source>
        <dbReference type="ARBA" id="ARBA00023180"/>
    </source>
</evidence>
<comment type="subcellular location">
    <subcellularLocation>
        <location evidence="1">Membrane</location>
        <topology evidence="1">Multi-pass membrane protein</topology>
    </subcellularLocation>
</comment>
<feature type="transmembrane region" description="Helical" evidence="12">
    <location>
        <begin position="789"/>
        <end position="807"/>
    </location>
</feature>
<evidence type="ECO:0000256" key="4">
    <source>
        <dbReference type="ARBA" id="ARBA00022729"/>
    </source>
</evidence>
<reference evidence="15 16" key="1">
    <citation type="journal article" date="2007" name="Nature">
        <title>The medaka draft genome and insights into vertebrate genome evolution.</title>
        <authorList>
            <person name="Kasahara M."/>
            <person name="Naruse K."/>
            <person name="Sasaki S."/>
            <person name="Nakatani Y."/>
            <person name="Qu W."/>
            <person name="Ahsan B."/>
            <person name="Yamada T."/>
            <person name="Nagayasu Y."/>
            <person name="Doi K."/>
            <person name="Kasai Y."/>
            <person name="Jindo T."/>
            <person name="Kobayashi D."/>
            <person name="Shimada A."/>
            <person name="Toyoda A."/>
            <person name="Kuroki Y."/>
            <person name="Fujiyama A."/>
            <person name="Sasaki T."/>
            <person name="Shimizu A."/>
            <person name="Asakawa S."/>
            <person name="Shimizu N."/>
            <person name="Hashimoto S."/>
            <person name="Yang J."/>
            <person name="Lee Y."/>
            <person name="Matsushima K."/>
            <person name="Sugano S."/>
            <person name="Sakaizumi M."/>
            <person name="Narita T."/>
            <person name="Ohishi K."/>
            <person name="Haga S."/>
            <person name="Ohta F."/>
            <person name="Nomoto H."/>
            <person name="Nogata K."/>
            <person name="Morishita T."/>
            <person name="Endo T."/>
            <person name="Shin-I T."/>
            <person name="Takeda H."/>
            <person name="Morishita S."/>
            <person name="Kohara Y."/>
        </authorList>
    </citation>
    <scope>NUCLEOTIDE SEQUENCE [LARGE SCALE GENOMIC DNA]</scope>
    <source>
        <strain evidence="15 16">Hd-rR</strain>
    </source>
</reference>
<reference evidence="15" key="2">
    <citation type="submission" date="2025-08" db="UniProtKB">
        <authorList>
            <consortium name="Ensembl"/>
        </authorList>
    </citation>
    <scope>IDENTIFICATION</scope>
    <source>
        <strain evidence="15">Hd-rR</strain>
    </source>
</reference>
<evidence type="ECO:0000256" key="11">
    <source>
        <dbReference type="SAM" id="MobiDB-lite"/>
    </source>
</evidence>
<dbReference type="SMART" id="SM00303">
    <property type="entry name" value="GPS"/>
    <property type="match status" value="1"/>
</dbReference>
<feature type="transmembrane region" description="Helical" evidence="12">
    <location>
        <begin position="925"/>
        <end position="945"/>
    </location>
</feature>
<evidence type="ECO:0000259" key="14">
    <source>
        <dbReference type="PROSITE" id="PS50221"/>
    </source>
</evidence>
<dbReference type="InterPro" id="IPR000203">
    <property type="entry name" value="GPS"/>
</dbReference>
<dbReference type="GO" id="GO:0030246">
    <property type="term" value="F:carbohydrate binding"/>
    <property type="evidence" value="ECO:0007669"/>
    <property type="project" value="UniProtKB-KW"/>
</dbReference>
<dbReference type="InterPro" id="IPR057244">
    <property type="entry name" value="GAIN_B"/>
</dbReference>
<dbReference type="GeneTree" id="ENSGT00940000164905"/>
<dbReference type="InterPro" id="IPR036392">
    <property type="entry name" value="PLAT/LH2_dom_sf"/>
</dbReference>
<feature type="compositionally biased region" description="Basic and acidic residues" evidence="11">
    <location>
        <begin position="702"/>
        <end position="711"/>
    </location>
</feature>
<evidence type="ECO:0000256" key="6">
    <source>
        <dbReference type="ARBA" id="ARBA00022989"/>
    </source>
</evidence>
<evidence type="ECO:0000256" key="1">
    <source>
        <dbReference type="ARBA" id="ARBA00004141"/>
    </source>
</evidence>
<evidence type="ECO:0000256" key="12">
    <source>
        <dbReference type="SAM" id="Phobius"/>
    </source>
</evidence>
<dbReference type="Pfam" id="PF08016">
    <property type="entry name" value="PKD_channel"/>
    <property type="match status" value="1"/>
</dbReference>
<keyword evidence="9" id="KW-0325">Glycoprotein</keyword>
<dbReference type="InterPro" id="IPR016186">
    <property type="entry name" value="C-type_lectin-like/link_sf"/>
</dbReference>
<dbReference type="PANTHER" id="PTHR10877:SF134">
    <property type="entry name" value="POLYCYSTIN-1-LIKE PROTEIN 2"/>
    <property type="match status" value="1"/>
</dbReference>
<evidence type="ECO:0008006" key="17">
    <source>
        <dbReference type="Google" id="ProtNLM"/>
    </source>
</evidence>
<feature type="transmembrane region" description="Helical" evidence="12">
    <location>
        <begin position="337"/>
        <end position="357"/>
    </location>
</feature>
<dbReference type="Gene3D" id="3.10.100.10">
    <property type="entry name" value="Mannose-Binding Protein A, subunit A"/>
    <property type="match status" value="1"/>
</dbReference>
<dbReference type="PANTHER" id="PTHR10877">
    <property type="entry name" value="POLYCYSTIN FAMILY MEMBER"/>
    <property type="match status" value="1"/>
</dbReference>
<name>A0A3B3HUB1_ORYLA</name>
<keyword evidence="16" id="KW-1185">Reference proteome</keyword>
<dbReference type="SUPFAM" id="SSF56436">
    <property type="entry name" value="C-type lectin-like"/>
    <property type="match status" value="1"/>
</dbReference>
<keyword evidence="4" id="KW-0732">Signal</keyword>
<dbReference type="SMART" id="SM00308">
    <property type="entry name" value="LH2"/>
    <property type="match status" value="1"/>
</dbReference>
<feature type="compositionally biased region" description="Polar residues" evidence="11">
    <location>
        <begin position="608"/>
        <end position="626"/>
    </location>
</feature>
<protein>
    <recommendedName>
        <fullName evidence="17">Polycystic kidney disease 1 like 2a</fullName>
    </recommendedName>
</protein>
<feature type="transmembrane region" description="Helical" evidence="12">
    <location>
        <begin position="545"/>
        <end position="564"/>
    </location>
</feature>
<evidence type="ECO:0000256" key="7">
    <source>
        <dbReference type="ARBA" id="ARBA00023136"/>
    </source>
</evidence>
<dbReference type="PROSITE" id="PS50221">
    <property type="entry name" value="GAIN_B"/>
    <property type="match status" value="1"/>
</dbReference>
<dbReference type="InterPro" id="IPR001304">
    <property type="entry name" value="C-type_lectin-like"/>
</dbReference>
<dbReference type="Proteomes" id="UP000001038">
    <property type="component" value="Chromosome 3"/>
</dbReference>
<dbReference type="Ensembl" id="ENSORLT00000031289.1">
    <property type="protein sequence ID" value="ENSORLP00000034938.1"/>
    <property type="gene ID" value="ENSORLG00000007572.2"/>
</dbReference>
<feature type="region of interest" description="Disordered" evidence="11">
    <location>
        <begin position="702"/>
        <end position="721"/>
    </location>
</feature>
<feature type="domain" description="GAIN-B" evidence="14">
    <location>
        <begin position="141"/>
        <end position="324"/>
    </location>
</feature>
<dbReference type="CDD" id="cd01752">
    <property type="entry name" value="PLAT_polycystin"/>
    <property type="match status" value="1"/>
</dbReference>
<reference evidence="15" key="3">
    <citation type="submission" date="2025-09" db="UniProtKB">
        <authorList>
            <consortium name="Ensembl"/>
        </authorList>
    </citation>
    <scope>IDENTIFICATION</scope>
    <source>
        <strain evidence="15">Hd-rR</strain>
    </source>
</reference>
<dbReference type="CDD" id="cd00037">
    <property type="entry name" value="CLECT"/>
    <property type="match status" value="1"/>
</dbReference>
<feature type="domain" description="PLAT" evidence="13">
    <location>
        <begin position="382"/>
        <end position="499"/>
    </location>
</feature>
<evidence type="ECO:0000256" key="2">
    <source>
        <dbReference type="ARBA" id="ARBA00007200"/>
    </source>
</evidence>
<sequence>SGITSGESKTRPSTCSLLCSSKLLSPAYQRGFDDACYEFVGFQLSSQKAQAWCERGGGHLAFILSDEIQQFFQTHLHPDKDWWIGLAPVAANLTLDFSSTEGELVHSLIMDIMISFEKNPYSWMEENITGTVGSLSLTRANGTVIPVENLPEEIEIFLPRTDMGQENSTVLDLAYFSTLMIDVPSPDVTLVLKLQPSEDLSFILLLGYKGYPNYTNYSFCLLPCLTEEKFTWVLRPKDRTRDVGVHYLVIKPIVEPGVKSINATVTVISVAAQCKYWNESTSSWSEDGCRVGPLTTPLVTQCLCNHLTFFGSSFFVMPNLVDVSRTAELFATFANNPVVVCFVATIFAAYVLVVLWARRKDIQDSAKVKITDLGDNDPLAEYRYMLTISTGHRRGASTSSQVTITLQGTEGESEPHHLTDPEKPVFERGGMDMFLLTTHFSLGELQSIRLWHDNSGDHPAWYVNNVMVQDLELGHKWHFLCNSWLAVDVAECTLDKVFPVATETDMKRFSNLFFMKTAKDFRDGHIWFSVISRPPCSTFTRVQRVSCCFSLLLCTMLTSIMFWGIPTDPSEQTMDLGSSIIMFPINLLIVSIFRNSRPREKVTKTDVSKQGNTVRVSPSETSSSQMEMKNITPDTVIKVKIFESCVYLGCNFQKISNNSKYLYRQLHHVEKELGLLGPSRFPNPNNYNRAMQQVQGLKSHLESSLDGDKPSPEGSINGSTKKKQIQRGLPWWFVFVGWILVIATSGVSGYFTMMYGLTYGKDRSISWLISMVVSFFESLFITQPLKNRHGVYFLFFISLFFSMNSYIRDSTCSFYQPPPPTDIEKMRNSMIKEQKVFSLIKEILGYMGFMWVLLLVAYGQRDPNAYFLTRHIRQSFSKGISDTMSIQDVFTWANTTLLNNLFGEYPGQLSLSILSQRLITQADAVLGYLIAFLVLLATVKLWHLLRLNPKLHMITATLQRAWTDISGFLVVIAIMFLAYSVASNLMYGWKLYSYRTLLEAAQTIVSLQLGIFNYEEVLNYNPLLGAFLIGSCIVFMTFVILNLFISVILVAFTQEQIHHKVIKEIVDLMLMKLCSLFGLKSKKKDDALTEEAPISSALETKQLTISTTDVHDGWSVSLVK</sequence>
<dbReference type="InterPro" id="IPR013122">
    <property type="entry name" value="PKD1_2_channel"/>
</dbReference>
<dbReference type="InterPro" id="IPR042060">
    <property type="entry name" value="PLAT_polycystin1"/>
</dbReference>
<keyword evidence="6 12" id="KW-1133">Transmembrane helix</keyword>
<keyword evidence="3 12" id="KW-0812">Transmembrane</keyword>
<keyword evidence="8" id="KW-1015">Disulfide bond</keyword>
<dbReference type="InterPro" id="IPR016187">
    <property type="entry name" value="CTDL_fold"/>
</dbReference>
<dbReference type="Pfam" id="PF00059">
    <property type="entry name" value="Lectin_C"/>
    <property type="match status" value="1"/>
</dbReference>
<feature type="transmembrane region" description="Helical" evidence="12">
    <location>
        <begin position="576"/>
        <end position="593"/>
    </location>
</feature>
<feature type="region of interest" description="Disordered" evidence="11">
    <location>
        <begin position="601"/>
        <end position="626"/>
    </location>
</feature>
<dbReference type="GO" id="GO:0016020">
    <property type="term" value="C:membrane"/>
    <property type="evidence" value="ECO:0007669"/>
    <property type="project" value="UniProtKB-SubCell"/>
</dbReference>
<evidence type="ECO:0000256" key="10">
    <source>
        <dbReference type="PROSITE-ProRule" id="PRU00152"/>
    </source>
</evidence>
<comment type="similarity">
    <text evidence="2">Belongs to the polycystin family.</text>
</comment>
<dbReference type="PROSITE" id="PS50095">
    <property type="entry name" value="PLAT"/>
    <property type="match status" value="1"/>
</dbReference>
<dbReference type="Pfam" id="PF01477">
    <property type="entry name" value="PLAT"/>
    <property type="match status" value="1"/>
</dbReference>
<proteinExistence type="inferred from homology"/>
<dbReference type="Gene3D" id="2.60.220.50">
    <property type="match status" value="1"/>
</dbReference>
<dbReference type="InterPro" id="IPR051223">
    <property type="entry name" value="Polycystin"/>
</dbReference>
<dbReference type="InterPro" id="IPR046338">
    <property type="entry name" value="GAIN_dom_sf"/>
</dbReference>
<evidence type="ECO:0000313" key="16">
    <source>
        <dbReference type="Proteomes" id="UP000001038"/>
    </source>
</evidence>
<dbReference type="Pfam" id="PF01825">
    <property type="entry name" value="GPS"/>
    <property type="match status" value="1"/>
</dbReference>
<keyword evidence="7 12" id="KW-0472">Membrane</keyword>
<feature type="transmembrane region" description="Helical" evidence="12">
    <location>
        <begin position="1026"/>
        <end position="1052"/>
    </location>
</feature>